<accession>A0A9D9DPJ7</accession>
<protein>
    <submittedName>
        <fullName evidence="2">Uncharacterized protein</fullName>
    </submittedName>
</protein>
<reference evidence="2" key="2">
    <citation type="journal article" date="2021" name="PeerJ">
        <title>Extensive microbial diversity within the chicken gut microbiome revealed by metagenomics and culture.</title>
        <authorList>
            <person name="Gilroy R."/>
            <person name="Ravi A."/>
            <person name="Getino M."/>
            <person name="Pursley I."/>
            <person name="Horton D.L."/>
            <person name="Alikhan N.F."/>
            <person name="Baker D."/>
            <person name="Gharbi K."/>
            <person name="Hall N."/>
            <person name="Watson M."/>
            <person name="Adriaenssens E.M."/>
            <person name="Foster-Nyarko E."/>
            <person name="Jarju S."/>
            <person name="Secka A."/>
            <person name="Antonio M."/>
            <person name="Oren A."/>
            <person name="Chaudhuri R.R."/>
            <person name="La Ragione R."/>
            <person name="Hildebrand F."/>
            <person name="Pallen M.J."/>
        </authorList>
    </citation>
    <scope>NUCLEOTIDE SEQUENCE</scope>
    <source>
        <strain evidence="2">10192</strain>
    </source>
</reference>
<evidence type="ECO:0000256" key="1">
    <source>
        <dbReference type="SAM" id="Phobius"/>
    </source>
</evidence>
<dbReference type="AlphaFoldDB" id="A0A9D9DPJ7"/>
<keyword evidence="1" id="KW-0812">Transmembrane</keyword>
<comment type="caution">
    <text evidence="2">The sequence shown here is derived from an EMBL/GenBank/DDBJ whole genome shotgun (WGS) entry which is preliminary data.</text>
</comment>
<sequence length="211" mass="24481">MKRKRFWKLEYSLTFFVVFIVVLILIPTSIQSTLQADLITKWNDCYGNLTYIKDAMDKHEKENMLVKLKQAKTKSDREKIITLIIKPYLRLSENKYLKHYRTKYLNGTRIKQGDDYYFSDLYRGDKKMVVGIKDIKDESDNTAMFMMMFDVNGIIPPNTWGRDIFGVKVFNDKISPIGDGLPVDVLKTDCSKAGTGVSCSYYYHIGGSFIE</sequence>
<feature type="transmembrane region" description="Helical" evidence="1">
    <location>
        <begin position="12"/>
        <end position="30"/>
    </location>
</feature>
<organism evidence="2 3">
    <name type="scientific">Candidatus Scatousia excrementipullorum</name>
    <dbReference type="NCBI Taxonomy" id="2840936"/>
    <lineage>
        <taxon>Bacteria</taxon>
        <taxon>Candidatus Scatousia</taxon>
    </lineage>
</organism>
<gene>
    <name evidence="2" type="ORF">IAC76_02250</name>
</gene>
<keyword evidence="1" id="KW-1133">Transmembrane helix</keyword>
<proteinExistence type="predicted"/>
<dbReference type="Proteomes" id="UP000823632">
    <property type="component" value="Unassembled WGS sequence"/>
</dbReference>
<keyword evidence="1" id="KW-0472">Membrane</keyword>
<dbReference type="EMBL" id="JADIND010000048">
    <property type="protein sequence ID" value="MBO8430186.1"/>
    <property type="molecule type" value="Genomic_DNA"/>
</dbReference>
<reference evidence="2" key="1">
    <citation type="submission" date="2020-10" db="EMBL/GenBank/DDBJ databases">
        <authorList>
            <person name="Gilroy R."/>
        </authorList>
    </citation>
    <scope>NUCLEOTIDE SEQUENCE</scope>
    <source>
        <strain evidence="2">10192</strain>
    </source>
</reference>
<name>A0A9D9DPJ7_9BACT</name>
<evidence type="ECO:0000313" key="3">
    <source>
        <dbReference type="Proteomes" id="UP000823632"/>
    </source>
</evidence>
<evidence type="ECO:0000313" key="2">
    <source>
        <dbReference type="EMBL" id="MBO8430186.1"/>
    </source>
</evidence>